<feature type="domain" description="Alpha/beta hydrolase fold-3" evidence="2">
    <location>
        <begin position="75"/>
        <end position="280"/>
    </location>
</feature>
<keyword evidence="4" id="KW-1185">Reference proteome</keyword>
<organism evidence="3 4">
    <name type="scientific">Mycolicibacterium moriokaense</name>
    <dbReference type="NCBI Taxonomy" id="39691"/>
    <lineage>
        <taxon>Bacteria</taxon>
        <taxon>Bacillati</taxon>
        <taxon>Actinomycetota</taxon>
        <taxon>Actinomycetes</taxon>
        <taxon>Mycobacteriales</taxon>
        <taxon>Mycobacteriaceae</taxon>
        <taxon>Mycolicibacterium</taxon>
    </lineage>
</organism>
<dbReference type="SUPFAM" id="SSF53474">
    <property type="entry name" value="alpha/beta-Hydrolases"/>
    <property type="match status" value="1"/>
</dbReference>
<dbReference type="EMBL" id="AP022560">
    <property type="protein sequence ID" value="BBX01732.1"/>
    <property type="molecule type" value="Genomic_DNA"/>
</dbReference>
<evidence type="ECO:0000313" key="3">
    <source>
        <dbReference type="EMBL" id="BBX01732.1"/>
    </source>
</evidence>
<dbReference type="PANTHER" id="PTHR48081:SF8">
    <property type="entry name" value="ALPHA_BETA HYDROLASE FOLD-3 DOMAIN-CONTAINING PROTEIN-RELATED"/>
    <property type="match status" value="1"/>
</dbReference>
<reference evidence="3 4" key="1">
    <citation type="journal article" date="2019" name="Emerg. Microbes Infect.">
        <title>Comprehensive subspecies identification of 175 nontuberculous mycobacteria species based on 7547 genomic profiles.</title>
        <authorList>
            <person name="Matsumoto Y."/>
            <person name="Kinjo T."/>
            <person name="Motooka D."/>
            <person name="Nabeya D."/>
            <person name="Jung N."/>
            <person name="Uechi K."/>
            <person name="Horii T."/>
            <person name="Iida T."/>
            <person name="Fujita J."/>
            <person name="Nakamura S."/>
        </authorList>
    </citation>
    <scope>NUCLEOTIDE SEQUENCE [LARGE SCALE GENOMIC DNA]</scope>
    <source>
        <strain evidence="3 4">JCM 6375</strain>
    </source>
</reference>
<protein>
    <submittedName>
        <fullName evidence="3">Alpha/beta hydrolase</fullName>
    </submittedName>
</protein>
<evidence type="ECO:0000313" key="4">
    <source>
        <dbReference type="Proteomes" id="UP000466681"/>
    </source>
</evidence>
<dbReference type="PANTHER" id="PTHR48081">
    <property type="entry name" value="AB HYDROLASE SUPERFAMILY PROTEIN C4A8.06C"/>
    <property type="match status" value="1"/>
</dbReference>
<evidence type="ECO:0000259" key="2">
    <source>
        <dbReference type="Pfam" id="PF07859"/>
    </source>
</evidence>
<sequence>MRLDPDAAARIASFGEVPPMRVRGLAAVREAIESAPHPDGMPSMAHIEDCAIPGPAGEIPVRIYRPSTVSEAPVLVYLHGGGMVMGSNHSFEPLARTLAAQSDATVVSVEYRLAPESPAPAQFDDAYAATEWVAGHADQVGADPTRLAVVGDSAGGSLAAAVALAARDRSGPAICCQVLLYPGLDRDMEAESIVALTDAPMLRHDDILYMHELADASGGPHDEYRFPAYATDLSGLPPAIVVTAECDPIRDWGERYAARLRDAGVQTTVTRYPGAYHGFLMRSDATARGRLAIAEIGGLLRAKFAHPLPF</sequence>
<dbReference type="InterPro" id="IPR029058">
    <property type="entry name" value="AB_hydrolase_fold"/>
</dbReference>
<dbReference type="InterPro" id="IPR050300">
    <property type="entry name" value="GDXG_lipolytic_enzyme"/>
</dbReference>
<keyword evidence="1 3" id="KW-0378">Hydrolase</keyword>
<dbReference type="Pfam" id="PF07859">
    <property type="entry name" value="Abhydrolase_3"/>
    <property type="match status" value="1"/>
</dbReference>
<dbReference type="KEGG" id="mmor:MMOR_26680"/>
<accession>A0AAD1HA70</accession>
<gene>
    <name evidence="3" type="ORF">MMOR_26680</name>
</gene>
<dbReference type="GO" id="GO:0016787">
    <property type="term" value="F:hydrolase activity"/>
    <property type="evidence" value="ECO:0007669"/>
    <property type="project" value="UniProtKB-KW"/>
</dbReference>
<dbReference type="Proteomes" id="UP000466681">
    <property type="component" value="Chromosome"/>
</dbReference>
<proteinExistence type="predicted"/>
<dbReference type="InterPro" id="IPR013094">
    <property type="entry name" value="AB_hydrolase_3"/>
</dbReference>
<dbReference type="RefSeq" id="WP_083150119.1">
    <property type="nucleotide sequence ID" value="NZ_AP022560.1"/>
</dbReference>
<dbReference type="Gene3D" id="3.40.50.1820">
    <property type="entry name" value="alpha/beta hydrolase"/>
    <property type="match status" value="1"/>
</dbReference>
<dbReference type="AlphaFoldDB" id="A0AAD1HA70"/>
<evidence type="ECO:0000256" key="1">
    <source>
        <dbReference type="ARBA" id="ARBA00022801"/>
    </source>
</evidence>
<name>A0AAD1HA70_9MYCO</name>